<dbReference type="EC" id="1.4.3.16" evidence="4 11"/>
<evidence type="ECO:0000313" key="15">
    <source>
        <dbReference type="EMBL" id="TQE94307.1"/>
    </source>
</evidence>
<evidence type="ECO:0000256" key="2">
    <source>
        <dbReference type="ARBA" id="ARBA00004950"/>
    </source>
</evidence>
<dbReference type="PRINTS" id="PR00411">
    <property type="entry name" value="PNDRDTASEI"/>
</dbReference>
<dbReference type="PANTHER" id="PTHR42716">
    <property type="entry name" value="L-ASPARTATE OXIDASE"/>
    <property type="match status" value="1"/>
</dbReference>
<dbReference type="InterPro" id="IPR003953">
    <property type="entry name" value="FAD-dep_OxRdtase_2_FAD-bd"/>
</dbReference>
<dbReference type="OrthoDB" id="9806724at2"/>
<accession>A0A540VC15</accession>
<dbReference type="FunCoup" id="A0A540VC15">
    <property type="interactions" value="357"/>
</dbReference>
<evidence type="ECO:0000256" key="5">
    <source>
        <dbReference type="ARBA" id="ARBA00021901"/>
    </source>
</evidence>
<evidence type="ECO:0000256" key="10">
    <source>
        <dbReference type="ARBA" id="ARBA00048305"/>
    </source>
</evidence>
<dbReference type="Proteomes" id="UP000317371">
    <property type="component" value="Unassembled WGS sequence"/>
</dbReference>
<organism evidence="15 16">
    <name type="scientific">Litorilinea aerophila</name>
    <dbReference type="NCBI Taxonomy" id="1204385"/>
    <lineage>
        <taxon>Bacteria</taxon>
        <taxon>Bacillati</taxon>
        <taxon>Chloroflexota</taxon>
        <taxon>Caldilineae</taxon>
        <taxon>Caldilineales</taxon>
        <taxon>Caldilineaceae</taxon>
        <taxon>Litorilinea</taxon>
    </lineage>
</organism>
<keyword evidence="6 12" id="KW-0285">Flavoprotein</keyword>
<dbReference type="SUPFAM" id="SSF56425">
    <property type="entry name" value="Succinate dehydrogenase/fumarate reductase flavoprotein, catalytic domain"/>
    <property type="match status" value="1"/>
</dbReference>
<dbReference type="GO" id="GO:0033765">
    <property type="term" value="F:steroid dehydrogenase activity, acting on the CH-CH group of donors"/>
    <property type="evidence" value="ECO:0007669"/>
    <property type="project" value="UniProtKB-ARBA"/>
</dbReference>
<comment type="function">
    <text evidence="12">Catalyzes the oxidation of L-aspartate to iminoaspartate.</text>
</comment>
<comment type="caution">
    <text evidence="15">The sequence shown here is derived from an EMBL/GenBank/DDBJ whole genome shotgun (WGS) entry which is preliminary data.</text>
</comment>
<name>A0A540VC15_9CHLR</name>
<comment type="catalytic activity">
    <reaction evidence="10">
        <text>L-aspartate + O2 = iminosuccinate + H2O2</text>
        <dbReference type="Rhea" id="RHEA:25876"/>
        <dbReference type="ChEBI" id="CHEBI:15379"/>
        <dbReference type="ChEBI" id="CHEBI:16240"/>
        <dbReference type="ChEBI" id="CHEBI:29991"/>
        <dbReference type="ChEBI" id="CHEBI:77875"/>
        <dbReference type="EC" id="1.4.3.16"/>
    </reaction>
    <physiologicalReaction direction="left-to-right" evidence="10">
        <dbReference type="Rhea" id="RHEA:25877"/>
    </physiologicalReaction>
</comment>
<evidence type="ECO:0000256" key="11">
    <source>
        <dbReference type="NCBIfam" id="TIGR00551"/>
    </source>
</evidence>
<comment type="subcellular location">
    <subcellularLocation>
        <location evidence="12">Cytoplasm</location>
    </subcellularLocation>
</comment>
<comment type="pathway">
    <text evidence="2 12">Cofactor biosynthesis; NAD(+) biosynthesis; iminoaspartate from L-aspartate (oxidase route): step 1/1.</text>
</comment>
<dbReference type="GO" id="GO:0009435">
    <property type="term" value="P:NAD+ biosynthetic process"/>
    <property type="evidence" value="ECO:0007669"/>
    <property type="project" value="UniProtKB-UniPathway"/>
</dbReference>
<protein>
    <recommendedName>
        <fullName evidence="5 11">L-aspartate oxidase</fullName>
        <ecNumber evidence="4 11">1.4.3.16</ecNumber>
    </recommendedName>
</protein>
<dbReference type="Pfam" id="PF02910">
    <property type="entry name" value="Succ_DH_flav_C"/>
    <property type="match status" value="1"/>
</dbReference>
<dbReference type="SUPFAM" id="SSF51905">
    <property type="entry name" value="FAD/NAD(P)-binding domain"/>
    <property type="match status" value="1"/>
</dbReference>
<evidence type="ECO:0000256" key="6">
    <source>
        <dbReference type="ARBA" id="ARBA00022630"/>
    </source>
</evidence>
<dbReference type="InterPro" id="IPR015939">
    <property type="entry name" value="Fum_Rdtase/Succ_DH_flav-like_C"/>
</dbReference>
<dbReference type="InParanoid" id="A0A540VC15"/>
<feature type="domain" description="Fumarate reductase/succinate dehydrogenase flavoprotein-like C-terminal" evidence="14">
    <location>
        <begin position="447"/>
        <end position="522"/>
    </location>
</feature>
<evidence type="ECO:0000256" key="4">
    <source>
        <dbReference type="ARBA" id="ARBA00012173"/>
    </source>
</evidence>
<dbReference type="PRINTS" id="PR00368">
    <property type="entry name" value="FADPNR"/>
</dbReference>
<dbReference type="Gene3D" id="3.50.50.60">
    <property type="entry name" value="FAD/NAD(P)-binding domain"/>
    <property type="match status" value="1"/>
</dbReference>
<dbReference type="PANTHER" id="PTHR42716:SF2">
    <property type="entry name" value="L-ASPARTATE OXIDASE, CHLOROPLASTIC"/>
    <property type="match status" value="1"/>
</dbReference>
<gene>
    <name evidence="15" type="primary">nadB</name>
    <name evidence="15" type="ORF">FKZ61_17300</name>
</gene>
<evidence type="ECO:0000256" key="9">
    <source>
        <dbReference type="ARBA" id="ARBA00023002"/>
    </source>
</evidence>
<feature type="domain" description="FAD-dependent oxidoreductase 2 FAD-binding" evidence="13">
    <location>
        <begin position="8"/>
        <end position="396"/>
    </location>
</feature>
<dbReference type="SUPFAM" id="SSF46977">
    <property type="entry name" value="Succinate dehydrogenase/fumarate reductase flavoprotein C-terminal domain"/>
    <property type="match status" value="1"/>
</dbReference>
<evidence type="ECO:0000256" key="1">
    <source>
        <dbReference type="ARBA" id="ARBA00001974"/>
    </source>
</evidence>
<keyword evidence="7 12" id="KW-0662">Pyridine nucleotide biosynthesis</keyword>
<dbReference type="GO" id="GO:0005737">
    <property type="term" value="C:cytoplasm"/>
    <property type="evidence" value="ECO:0007669"/>
    <property type="project" value="UniProtKB-SubCell"/>
</dbReference>
<dbReference type="InterPro" id="IPR005288">
    <property type="entry name" value="NadB"/>
</dbReference>
<sequence length="522" mass="57205">MNDFLTTDVLIIGCGIAGCTAALTLADAGVPVTVITRARRPEESNTYYAQGGIIYQGFQDSPDLLAEDILRAGAGHCNPRAVQILAQEGAGAVRRILLERVGVQFDQEADGALSLALEGGHSLPRIIHATDATGKAIELALLHAVDRHPNVTLLTGHTAVDLLTPSHHGLNRLAVYEPRSCVGAYVLNQEQGRILRILAKKTVLASGGLGQIFLRTTNPPGARGDGLAMAYRAGVRIINAEFVQFHPTAFYRQNAARFLISEAVRGAGARLVDGQGRPFMEKYDPAWKDLAPRDVVARSIHREMLENDVPNVFLDLRSYIPREEILAHFPTIHARCLEYGVDITRDLVPVVPAAHYFCGGIWVDEWGLTTCRHLYAVGEVACTGVHGANRLASTSLLEGLVWGERAARHILGELPGSRLHDPADIPPWRDDGTEPADPALISQDMSAIKHIMWNYVGLVRTTPRLARALRDLRQLDIEIEQFYRTSRINDALIGLRNAVRAALVVATAAWQNRRSMGCHYRE</sequence>
<evidence type="ECO:0000256" key="8">
    <source>
        <dbReference type="ARBA" id="ARBA00022827"/>
    </source>
</evidence>
<keyword evidence="8 12" id="KW-0274">FAD</keyword>
<dbReference type="InterPro" id="IPR027477">
    <property type="entry name" value="Succ_DH/fumarate_Rdtase_cat_sf"/>
</dbReference>
<dbReference type="Gene3D" id="3.90.700.10">
    <property type="entry name" value="Succinate dehydrogenase/fumarate reductase flavoprotein, catalytic domain"/>
    <property type="match status" value="1"/>
</dbReference>
<dbReference type="InterPro" id="IPR036188">
    <property type="entry name" value="FAD/NAD-bd_sf"/>
</dbReference>
<dbReference type="InterPro" id="IPR037099">
    <property type="entry name" value="Fum_R/Succ_DH_flav-like_C_sf"/>
</dbReference>
<evidence type="ECO:0000256" key="7">
    <source>
        <dbReference type="ARBA" id="ARBA00022642"/>
    </source>
</evidence>
<dbReference type="NCBIfam" id="TIGR00551">
    <property type="entry name" value="nadB"/>
    <property type="match status" value="1"/>
</dbReference>
<dbReference type="RefSeq" id="WP_141611413.1">
    <property type="nucleotide sequence ID" value="NZ_VIGC02000025.1"/>
</dbReference>
<evidence type="ECO:0000259" key="14">
    <source>
        <dbReference type="Pfam" id="PF02910"/>
    </source>
</evidence>
<evidence type="ECO:0000256" key="12">
    <source>
        <dbReference type="RuleBase" id="RU362049"/>
    </source>
</evidence>
<evidence type="ECO:0000256" key="3">
    <source>
        <dbReference type="ARBA" id="ARBA00008562"/>
    </source>
</evidence>
<dbReference type="EMBL" id="VIGC01000025">
    <property type="protein sequence ID" value="TQE94307.1"/>
    <property type="molecule type" value="Genomic_DNA"/>
</dbReference>
<keyword evidence="9 12" id="KW-0560">Oxidoreductase</keyword>
<proteinExistence type="inferred from homology"/>
<dbReference type="Pfam" id="PF00890">
    <property type="entry name" value="FAD_binding_2"/>
    <property type="match status" value="1"/>
</dbReference>
<evidence type="ECO:0000259" key="13">
    <source>
        <dbReference type="Pfam" id="PF00890"/>
    </source>
</evidence>
<comment type="similarity">
    <text evidence="3 12">Belongs to the FAD-dependent oxidoreductase 2 family. NadB subfamily.</text>
</comment>
<evidence type="ECO:0000313" key="16">
    <source>
        <dbReference type="Proteomes" id="UP000317371"/>
    </source>
</evidence>
<keyword evidence="16" id="KW-1185">Reference proteome</keyword>
<dbReference type="UniPathway" id="UPA00253">
    <property type="reaction ID" value="UER00326"/>
</dbReference>
<dbReference type="Gene3D" id="1.20.58.100">
    <property type="entry name" value="Fumarate reductase/succinate dehydrogenase flavoprotein-like, C-terminal domain"/>
    <property type="match status" value="1"/>
</dbReference>
<comment type="cofactor">
    <cofactor evidence="1 12">
        <name>FAD</name>
        <dbReference type="ChEBI" id="CHEBI:57692"/>
    </cofactor>
</comment>
<dbReference type="AlphaFoldDB" id="A0A540VC15"/>
<dbReference type="GO" id="GO:0008734">
    <property type="term" value="F:L-aspartate oxidase activity"/>
    <property type="evidence" value="ECO:0007669"/>
    <property type="project" value="UniProtKB-UniRule"/>
</dbReference>
<reference evidence="15 16" key="1">
    <citation type="submission" date="2019-06" db="EMBL/GenBank/DDBJ databases">
        <title>Genome sequence of Litorilinea aerophila BAA-2444.</title>
        <authorList>
            <person name="Maclea K.S."/>
            <person name="Maurais E.G."/>
            <person name="Iannazzi L.C."/>
        </authorList>
    </citation>
    <scope>NUCLEOTIDE SEQUENCE [LARGE SCALE GENOMIC DNA]</scope>
    <source>
        <strain evidence="15 16">ATCC BAA-2444</strain>
    </source>
</reference>
<dbReference type="FunFam" id="3.90.700.10:FF:000002">
    <property type="entry name" value="L-aspartate oxidase"/>
    <property type="match status" value="1"/>
</dbReference>